<protein>
    <submittedName>
        <fullName evidence="2">Uncharacterized protein</fullName>
    </submittedName>
</protein>
<keyword evidence="1" id="KW-0472">Membrane</keyword>
<organism evidence="2">
    <name type="scientific">marine sediment metagenome</name>
    <dbReference type="NCBI Taxonomy" id="412755"/>
    <lineage>
        <taxon>unclassified sequences</taxon>
        <taxon>metagenomes</taxon>
        <taxon>ecological metagenomes</taxon>
    </lineage>
</organism>
<dbReference type="AlphaFoldDB" id="X1DHZ4"/>
<keyword evidence="1" id="KW-1133">Transmembrane helix</keyword>
<comment type="caution">
    <text evidence="2">The sequence shown here is derived from an EMBL/GenBank/DDBJ whole genome shotgun (WGS) entry which is preliminary data.</text>
</comment>
<reference evidence="2" key="1">
    <citation type="journal article" date="2014" name="Front. Microbiol.">
        <title>High frequency of phylogenetically diverse reductive dehalogenase-homologous genes in deep subseafloor sedimentary metagenomes.</title>
        <authorList>
            <person name="Kawai M."/>
            <person name="Futagami T."/>
            <person name="Toyoda A."/>
            <person name="Takaki Y."/>
            <person name="Nishi S."/>
            <person name="Hori S."/>
            <person name="Arai W."/>
            <person name="Tsubouchi T."/>
            <person name="Morono Y."/>
            <person name="Uchiyama I."/>
            <person name="Ito T."/>
            <person name="Fujiyama A."/>
            <person name="Inagaki F."/>
            <person name="Takami H."/>
        </authorList>
    </citation>
    <scope>NUCLEOTIDE SEQUENCE</scope>
    <source>
        <strain evidence="2">Expedition CK06-06</strain>
    </source>
</reference>
<name>X1DHZ4_9ZZZZ</name>
<keyword evidence="1" id="KW-0812">Transmembrane</keyword>
<dbReference type="EMBL" id="BART01021888">
    <property type="protein sequence ID" value="GAH04649.1"/>
    <property type="molecule type" value="Genomic_DNA"/>
</dbReference>
<accession>X1DHZ4</accession>
<feature type="non-terminal residue" evidence="2">
    <location>
        <position position="230"/>
    </location>
</feature>
<feature type="transmembrane region" description="Helical" evidence="1">
    <location>
        <begin position="9"/>
        <end position="33"/>
    </location>
</feature>
<gene>
    <name evidence="2" type="ORF">S01H4_40233</name>
</gene>
<evidence type="ECO:0000313" key="2">
    <source>
        <dbReference type="EMBL" id="GAH04649.1"/>
    </source>
</evidence>
<feature type="transmembrane region" description="Helical" evidence="1">
    <location>
        <begin position="39"/>
        <end position="58"/>
    </location>
</feature>
<sequence>MRTKKRKLLLAEATPLMLFVLSLLFLVISVIAYSIAKPAGIALALIPAGLFYFFIKYFSVQKSIKENPGVTNSRVVSKSKTERREGLGNKQSVYKLIVEFTPTKTSGMSETTRLELDVSSSIFNRYKENDLVPILYAQADPRFAMLKGEGQSWHSYWPELGDVSYKEAGLTTQIHNQIEHNKSKPLIAYLNLGVRKRGLVTLVIGILLTGVLVSVTNLGIQYSADHPRDS</sequence>
<feature type="transmembrane region" description="Helical" evidence="1">
    <location>
        <begin position="199"/>
        <end position="220"/>
    </location>
</feature>
<proteinExistence type="predicted"/>
<evidence type="ECO:0000256" key="1">
    <source>
        <dbReference type="SAM" id="Phobius"/>
    </source>
</evidence>